<reference evidence="1" key="1">
    <citation type="submission" date="2019-11" db="UniProtKB">
        <authorList>
            <consortium name="WormBaseParasite"/>
        </authorList>
    </citation>
    <scope>IDENTIFICATION</scope>
</reference>
<organism evidence="1">
    <name type="scientific">Mesocestoides corti</name>
    <name type="common">Flatworm</name>
    <dbReference type="NCBI Taxonomy" id="53468"/>
    <lineage>
        <taxon>Eukaryota</taxon>
        <taxon>Metazoa</taxon>
        <taxon>Spiralia</taxon>
        <taxon>Lophotrochozoa</taxon>
        <taxon>Platyhelminthes</taxon>
        <taxon>Cestoda</taxon>
        <taxon>Eucestoda</taxon>
        <taxon>Cyclophyllidea</taxon>
        <taxon>Mesocestoididae</taxon>
        <taxon>Mesocestoides</taxon>
    </lineage>
</organism>
<dbReference type="WBParaSite" id="MCU_010405-RA">
    <property type="protein sequence ID" value="MCU_010405-RA"/>
    <property type="gene ID" value="MCU_010405"/>
</dbReference>
<sequence length="109" mass="12241">MHRHGLTFDLQFLAKRSKSEGLHLQVPDTEVVGLLQKGHLLLLRVLTDRSIQTPLLYNNNNQPTPSVHQCIHMNSTISIAIMPPVLSCRVWVFSDTKIAFDVSLGRGPM</sequence>
<evidence type="ECO:0000313" key="1">
    <source>
        <dbReference type="WBParaSite" id="MCU_010405-RA"/>
    </source>
</evidence>
<name>A0A5K3FQX7_MESCO</name>
<accession>A0A5K3FQX7</accession>
<protein>
    <submittedName>
        <fullName evidence="1">Uncharacterized protein</fullName>
    </submittedName>
</protein>
<proteinExistence type="predicted"/>
<dbReference type="AlphaFoldDB" id="A0A5K3FQX7"/>